<name>A0A2W5C195_9SPHN</name>
<protein>
    <submittedName>
        <fullName evidence="2">Vgr related protein</fullName>
    </submittedName>
</protein>
<dbReference type="Proteomes" id="UP000249066">
    <property type="component" value="Unassembled WGS sequence"/>
</dbReference>
<feature type="region of interest" description="Disordered" evidence="1">
    <location>
        <begin position="1"/>
        <end position="23"/>
    </location>
</feature>
<evidence type="ECO:0000313" key="2">
    <source>
        <dbReference type="EMBL" id="PZO87748.1"/>
    </source>
</evidence>
<gene>
    <name evidence="2" type="ORF">DI623_14085</name>
</gene>
<feature type="compositionally biased region" description="Basic residues" evidence="1">
    <location>
        <begin position="1"/>
        <end position="10"/>
    </location>
</feature>
<comment type="caution">
    <text evidence="2">The sequence shown here is derived from an EMBL/GenBank/DDBJ whole genome shotgun (WGS) entry which is preliminary data.</text>
</comment>
<reference evidence="2 3" key="1">
    <citation type="submission" date="2017-08" db="EMBL/GenBank/DDBJ databases">
        <title>Infants hospitalized years apart are colonized by the same room-sourced microbial strains.</title>
        <authorList>
            <person name="Brooks B."/>
            <person name="Olm M.R."/>
            <person name="Firek B.A."/>
            <person name="Baker R."/>
            <person name="Thomas B.C."/>
            <person name="Morowitz M.J."/>
            <person name="Banfield J.F."/>
        </authorList>
    </citation>
    <scope>NUCLEOTIDE SEQUENCE [LARGE SCALE GENOMIC DNA]</scope>
    <source>
        <strain evidence="2">S2_018_000_R2_101</strain>
    </source>
</reference>
<accession>A0A2W5C195</accession>
<organism evidence="2 3">
    <name type="scientific">Sphingomonas sanxanigenens</name>
    <dbReference type="NCBI Taxonomy" id="397260"/>
    <lineage>
        <taxon>Bacteria</taxon>
        <taxon>Pseudomonadati</taxon>
        <taxon>Pseudomonadota</taxon>
        <taxon>Alphaproteobacteria</taxon>
        <taxon>Sphingomonadales</taxon>
        <taxon>Sphingomonadaceae</taxon>
        <taxon>Sphingomonas</taxon>
    </lineage>
</organism>
<sequence>MRPPRRWAPHIKRDPGRPLTPGERALARPLFGDAIDYDRVRLHRRKWWPFQPRGVTMAPDGHIWFHPEGSAWRDDFAAAPQSLQAHFIHEMTHVWQAQRGGRWWLVLMRHPFCRYGYRLKPGKRFARYGVEQQAEIVRRAFIDPACDEAACLPFGGERRT</sequence>
<evidence type="ECO:0000313" key="3">
    <source>
        <dbReference type="Proteomes" id="UP000249066"/>
    </source>
</evidence>
<proteinExistence type="predicted"/>
<evidence type="ECO:0000256" key="1">
    <source>
        <dbReference type="SAM" id="MobiDB-lite"/>
    </source>
</evidence>
<dbReference type="EMBL" id="QFNN01000116">
    <property type="protein sequence ID" value="PZO87748.1"/>
    <property type="molecule type" value="Genomic_DNA"/>
</dbReference>
<dbReference type="AlphaFoldDB" id="A0A2W5C195"/>